<dbReference type="PROSITE" id="PS51186">
    <property type="entry name" value="GNAT"/>
    <property type="match status" value="1"/>
</dbReference>
<gene>
    <name evidence="5" type="ORF">ENN52_04515</name>
</gene>
<dbReference type="EMBL" id="DSBY01000188">
    <property type="protein sequence ID" value="HDS63378.1"/>
    <property type="molecule type" value="Genomic_DNA"/>
</dbReference>
<protein>
    <submittedName>
        <fullName evidence="5">N-acetyltransferase</fullName>
    </submittedName>
</protein>
<dbReference type="InterPro" id="IPR000182">
    <property type="entry name" value="GNAT_dom"/>
</dbReference>
<dbReference type="GO" id="GO:0016747">
    <property type="term" value="F:acyltransferase activity, transferring groups other than amino-acyl groups"/>
    <property type="evidence" value="ECO:0007669"/>
    <property type="project" value="InterPro"/>
</dbReference>
<evidence type="ECO:0000313" key="5">
    <source>
        <dbReference type="EMBL" id="HDS63378.1"/>
    </source>
</evidence>
<dbReference type="InterPro" id="IPR051531">
    <property type="entry name" value="N-acetyltransferase"/>
</dbReference>
<dbReference type="PANTHER" id="PTHR43792">
    <property type="entry name" value="GNAT FAMILY, PUTATIVE (AFU_ORTHOLOGUE AFUA_3G00765)-RELATED-RELATED"/>
    <property type="match status" value="1"/>
</dbReference>
<dbReference type="Proteomes" id="UP000885648">
    <property type="component" value="Unassembled WGS sequence"/>
</dbReference>
<evidence type="ECO:0000259" key="4">
    <source>
        <dbReference type="PROSITE" id="PS51186"/>
    </source>
</evidence>
<dbReference type="AlphaFoldDB" id="A0A831PTB4"/>
<name>A0A831PTB4_9EURY</name>
<dbReference type="SUPFAM" id="SSF55729">
    <property type="entry name" value="Acyl-CoA N-acyltransferases (Nat)"/>
    <property type="match status" value="1"/>
</dbReference>
<keyword evidence="1" id="KW-0808">Transferase</keyword>
<dbReference type="PANTHER" id="PTHR43792:SF8">
    <property type="entry name" value="[RIBOSOMAL PROTEIN US5]-ALANINE N-ACETYLTRANSFERASE"/>
    <property type="match status" value="1"/>
</dbReference>
<accession>A0A831PTB4</accession>
<dbReference type="Pfam" id="PF13302">
    <property type="entry name" value="Acetyltransf_3"/>
    <property type="match status" value="1"/>
</dbReference>
<dbReference type="InterPro" id="IPR016181">
    <property type="entry name" value="Acyl_CoA_acyltransferase"/>
</dbReference>
<sequence>MKIQPTIRNGPVLLAPLCPEDARRISLLAGDDAVADTAVLMPHPYSEGAAEAWIAESTAGWKAGWGAAWKITRAADGLLVGEVGITMDPENRSAELGYWIGKDYWGRGYATAAAWAAVQFGFEEMGVHRVHASCLRRNAGSARVLERAGLQYEGCLREHLLHRGRFEDLLLFGAVRDGDMSPAEREGGVCTCLVYHEKHLRCSS</sequence>
<evidence type="ECO:0000256" key="1">
    <source>
        <dbReference type="ARBA" id="ARBA00022679"/>
    </source>
</evidence>
<proteinExistence type="inferred from homology"/>
<feature type="domain" description="N-acetyltransferase" evidence="4">
    <location>
        <begin position="12"/>
        <end position="173"/>
    </location>
</feature>
<comment type="similarity">
    <text evidence="3">Belongs to the acetyltransferase family. RimJ subfamily.</text>
</comment>
<organism evidence="5">
    <name type="scientific">Methanofollis liminatans</name>
    <dbReference type="NCBI Taxonomy" id="2201"/>
    <lineage>
        <taxon>Archaea</taxon>
        <taxon>Methanobacteriati</taxon>
        <taxon>Methanobacteriota</taxon>
        <taxon>Stenosarchaea group</taxon>
        <taxon>Methanomicrobia</taxon>
        <taxon>Methanomicrobiales</taxon>
        <taxon>Methanomicrobiaceae</taxon>
        <taxon>Methanofollis</taxon>
    </lineage>
</organism>
<keyword evidence="2" id="KW-0012">Acyltransferase</keyword>
<evidence type="ECO:0000256" key="3">
    <source>
        <dbReference type="ARBA" id="ARBA00038502"/>
    </source>
</evidence>
<dbReference type="Gene3D" id="3.40.630.30">
    <property type="match status" value="1"/>
</dbReference>
<evidence type="ECO:0000256" key="2">
    <source>
        <dbReference type="ARBA" id="ARBA00023315"/>
    </source>
</evidence>
<comment type="caution">
    <text evidence="5">The sequence shown here is derived from an EMBL/GenBank/DDBJ whole genome shotgun (WGS) entry which is preliminary data.</text>
</comment>
<reference evidence="5" key="1">
    <citation type="journal article" date="2020" name="mSystems">
        <title>Genome- and Community-Level Interaction Insights into Carbon Utilization and Element Cycling Functions of Hydrothermarchaeota in Hydrothermal Sediment.</title>
        <authorList>
            <person name="Zhou Z."/>
            <person name="Liu Y."/>
            <person name="Xu W."/>
            <person name="Pan J."/>
            <person name="Luo Z.H."/>
            <person name="Li M."/>
        </authorList>
    </citation>
    <scope>NUCLEOTIDE SEQUENCE</scope>
    <source>
        <strain evidence="5">SpSt-1183</strain>
    </source>
</reference>